<feature type="region of interest" description="Disordered" evidence="1">
    <location>
        <begin position="13"/>
        <end position="118"/>
    </location>
</feature>
<protein>
    <submittedName>
        <fullName evidence="2">Uncharacterized protein</fullName>
    </submittedName>
</protein>
<evidence type="ECO:0000313" key="3">
    <source>
        <dbReference type="Proteomes" id="UP001066276"/>
    </source>
</evidence>
<proteinExistence type="predicted"/>
<comment type="caution">
    <text evidence="2">The sequence shown here is derived from an EMBL/GenBank/DDBJ whole genome shotgun (WGS) entry which is preliminary data.</text>
</comment>
<name>A0AAV7VX53_PLEWA</name>
<dbReference type="EMBL" id="JANPWB010000002">
    <property type="protein sequence ID" value="KAJ1205182.1"/>
    <property type="molecule type" value="Genomic_DNA"/>
</dbReference>
<gene>
    <name evidence="2" type="ORF">NDU88_000617</name>
</gene>
<feature type="compositionally biased region" description="Basic and acidic residues" evidence="1">
    <location>
        <begin position="43"/>
        <end position="52"/>
    </location>
</feature>
<dbReference type="Proteomes" id="UP001066276">
    <property type="component" value="Chromosome 1_2"/>
</dbReference>
<sequence>MTYRTVPIRHFRVSPLPGKRDGSEAGSLALPGKPLWFPGTARVKGETRRTKGESPSGKRRVAEPRKSPASRITRVYHLTGRKDEEGLGTSKRPSKETLRGECSRRTATTPATTLEGRG</sequence>
<dbReference type="AlphaFoldDB" id="A0AAV7VX53"/>
<evidence type="ECO:0000313" key="2">
    <source>
        <dbReference type="EMBL" id="KAJ1205182.1"/>
    </source>
</evidence>
<organism evidence="2 3">
    <name type="scientific">Pleurodeles waltl</name>
    <name type="common">Iberian ribbed newt</name>
    <dbReference type="NCBI Taxonomy" id="8319"/>
    <lineage>
        <taxon>Eukaryota</taxon>
        <taxon>Metazoa</taxon>
        <taxon>Chordata</taxon>
        <taxon>Craniata</taxon>
        <taxon>Vertebrata</taxon>
        <taxon>Euteleostomi</taxon>
        <taxon>Amphibia</taxon>
        <taxon>Batrachia</taxon>
        <taxon>Caudata</taxon>
        <taxon>Salamandroidea</taxon>
        <taxon>Salamandridae</taxon>
        <taxon>Pleurodelinae</taxon>
        <taxon>Pleurodeles</taxon>
    </lineage>
</organism>
<accession>A0AAV7VX53</accession>
<feature type="compositionally biased region" description="Basic and acidic residues" evidence="1">
    <location>
        <begin position="93"/>
        <end position="104"/>
    </location>
</feature>
<reference evidence="2" key="1">
    <citation type="journal article" date="2022" name="bioRxiv">
        <title>Sequencing and chromosome-scale assembly of the giantPleurodeles waltlgenome.</title>
        <authorList>
            <person name="Brown T."/>
            <person name="Elewa A."/>
            <person name="Iarovenko S."/>
            <person name="Subramanian E."/>
            <person name="Araus A.J."/>
            <person name="Petzold A."/>
            <person name="Susuki M."/>
            <person name="Suzuki K.-i.T."/>
            <person name="Hayashi T."/>
            <person name="Toyoda A."/>
            <person name="Oliveira C."/>
            <person name="Osipova E."/>
            <person name="Leigh N.D."/>
            <person name="Simon A."/>
            <person name="Yun M.H."/>
        </authorList>
    </citation>
    <scope>NUCLEOTIDE SEQUENCE</scope>
    <source>
        <strain evidence="2">20211129_DDA</strain>
        <tissue evidence="2">Liver</tissue>
    </source>
</reference>
<evidence type="ECO:0000256" key="1">
    <source>
        <dbReference type="SAM" id="MobiDB-lite"/>
    </source>
</evidence>
<keyword evidence="3" id="KW-1185">Reference proteome</keyword>